<accession>A0ABN7V9M3</accession>
<sequence>KTKTTNEATGSQSITKKIAVRINMNSKNKDSLSVNKILSEIVEPSLANSKASIKNDDLLFTSKTSPITNPSTTNSKNKKLSTNKNKLPIKPLSKITKTYMQTRARQQLTDLVKEVLTNSNEQAATFLPTNVNQKYTI</sequence>
<proteinExistence type="predicted"/>
<organism evidence="2 3">
    <name type="scientific">Gigaspora margarita</name>
    <dbReference type="NCBI Taxonomy" id="4874"/>
    <lineage>
        <taxon>Eukaryota</taxon>
        <taxon>Fungi</taxon>
        <taxon>Fungi incertae sedis</taxon>
        <taxon>Mucoromycota</taxon>
        <taxon>Glomeromycotina</taxon>
        <taxon>Glomeromycetes</taxon>
        <taxon>Diversisporales</taxon>
        <taxon>Gigasporaceae</taxon>
        <taxon>Gigaspora</taxon>
    </lineage>
</organism>
<feature type="region of interest" description="Disordered" evidence="1">
    <location>
        <begin position="60"/>
        <end position="87"/>
    </location>
</feature>
<dbReference type="EMBL" id="CAJVQB010011472">
    <property type="protein sequence ID" value="CAG8747964.1"/>
    <property type="molecule type" value="Genomic_DNA"/>
</dbReference>
<name>A0ABN7V9M3_GIGMA</name>
<evidence type="ECO:0000256" key="1">
    <source>
        <dbReference type="SAM" id="MobiDB-lite"/>
    </source>
</evidence>
<evidence type="ECO:0000313" key="2">
    <source>
        <dbReference type="EMBL" id="CAG8747964.1"/>
    </source>
</evidence>
<comment type="caution">
    <text evidence="2">The sequence shown here is derived from an EMBL/GenBank/DDBJ whole genome shotgun (WGS) entry which is preliminary data.</text>
</comment>
<keyword evidence="3" id="KW-1185">Reference proteome</keyword>
<feature type="non-terminal residue" evidence="2">
    <location>
        <position position="1"/>
    </location>
</feature>
<gene>
    <name evidence="2" type="ORF">GMARGA_LOCUS16072</name>
</gene>
<protein>
    <submittedName>
        <fullName evidence="2">6917_t:CDS:1</fullName>
    </submittedName>
</protein>
<feature type="compositionally biased region" description="Low complexity" evidence="1">
    <location>
        <begin position="61"/>
        <end position="75"/>
    </location>
</feature>
<dbReference type="Proteomes" id="UP000789901">
    <property type="component" value="Unassembled WGS sequence"/>
</dbReference>
<reference evidence="2 3" key="1">
    <citation type="submission" date="2021-06" db="EMBL/GenBank/DDBJ databases">
        <authorList>
            <person name="Kallberg Y."/>
            <person name="Tangrot J."/>
            <person name="Rosling A."/>
        </authorList>
    </citation>
    <scope>NUCLEOTIDE SEQUENCE [LARGE SCALE GENOMIC DNA]</scope>
    <source>
        <strain evidence="2 3">120-4 pot B 10/14</strain>
    </source>
</reference>
<evidence type="ECO:0000313" key="3">
    <source>
        <dbReference type="Proteomes" id="UP000789901"/>
    </source>
</evidence>